<evidence type="ECO:0000259" key="2">
    <source>
        <dbReference type="Pfam" id="PF18932"/>
    </source>
</evidence>
<evidence type="ECO:0000256" key="1">
    <source>
        <dbReference type="SAM" id="MobiDB-lite"/>
    </source>
</evidence>
<accession>A0ABT0DV54</accession>
<reference evidence="3 4" key="1">
    <citation type="submission" date="2022-04" db="EMBL/GenBank/DDBJ databases">
        <authorList>
            <person name="Huq M.A."/>
        </authorList>
    </citation>
    <scope>NUCLEOTIDE SEQUENCE [LARGE SCALE GENOMIC DNA]</scope>
    <source>
        <strain evidence="3 4">MAH-33</strain>
    </source>
</reference>
<dbReference type="RefSeq" id="WP_247230459.1">
    <property type="nucleotide sequence ID" value="NZ_JALKHS010000006.1"/>
</dbReference>
<dbReference type="InterPro" id="IPR043736">
    <property type="entry name" value="DUF5681"/>
</dbReference>
<organism evidence="3 4">
    <name type="scientific">Sphingobium agri</name>
    <dbReference type="NCBI Taxonomy" id="2933566"/>
    <lineage>
        <taxon>Bacteria</taxon>
        <taxon>Pseudomonadati</taxon>
        <taxon>Pseudomonadota</taxon>
        <taxon>Alphaproteobacteria</taxon>
        <taxon>Sphingomonadales</taxon>
        <taxon>Sphingomonadaceae</taxon>
        <taxon>Sphingobium</taxon>
    </lineage>
</organism>
<dbReference type="Proteomes" id="UP001203512">
    <property type="component" value="Unassembled WGS sequence"/>
</dbReference>
<proteinExistence type="predicted"/>
<feature type="region of interest" description="Disordered" evidence="1">
    <location>
        <begin position="1"/>
        <end position="53"/>
    </location>
</feature>
<dbReference type="EMBL" id="JALKHS010000006">
    <property type="protein sequence ID" value="MCK0530832.1"/>
    <property type="molecule type" value="Genomic_DNA"/>
</dbReference>
<keyword evidence="4" id="KW-1185">Reference proteome</keyword>
<gene>
    <name evidence="3" type="ORF">MU848_04445</name>
</gene>
<feature type="compositionally biased region" description="Basic and acidic residues" evidence="1">
    <location>
        <begin position="12"/>
        <end position="39"/>
    </location>
</feature>
<feature type="domain" description="DUF5681" evidence="2">
    <location>
        <begin position="42"/>
        <end position="103"/>
    </location>
</feature>
<comment type="caution">
    <text evidence="3">The sequence shown here is derived from an EMBL/GenBank/DDBJ whole genome shotgun (WGS) entry which is preliminary data.</text>
</comment>
<name>A0ABT0DV54_9SPHN</name>
<evidence type="ECO:0000313" key="4">
    <source>
        <dbReference type="Proteomes" id="UP001203512"/>
    </source>
</evidence>
<evidence type="ECO:0000313" key="3">
    <source>
        <dbReference type="EMBL" id="MCK0530832.1"/>
    </source>
</evidence>
<dbReference type="Pfam" id="PF18932">
    <property type="entry name" value="DUF5681"/>
    <property type="match status" value="1"/>
</dbReference>
<protein>
    <recommendedName>
        <fullName evidence="2">DUF5681 domain-containing protein</fullName>
    </recommendedName>
</protein>
<sequence>MSDGQPPKPIKLRKDGQPDGRGHAEGSKANRLAKNDGRRRPGRPPGSRDAKSEICAVRDMPVAVVIGGRQRKVSTRMANLLKLREKALKGDQRAAEYLDRLFAQVEPPSVEPDLTASLLEEDAQLINYWLSRKQPADDQAISATTDIAADADAAIGLKEEKQ</sequence>